<dbReference type="InterPro" id="IPR035974">
    <property type="entry name" value="Rap/Ran-GAP_sf"/>
</dbReference>
<dbReference type="GO" id="GO:0051056">
    <property type="term" value="P:regulation of small GTPase mediated signal transduction"/>
    <property type="evidence" value="ECO:0007669"/>
    <property type="project" value="InterPro"/>
</dbReference>
<name>A0A7M5WU93_9CNID</name>
<feature type="region of interest" description="Disordered" evidence="4">
    <location>
        <begin position="49"/>
        <end position="81"/>
    </location>
</feature>
<evidence type="ECO:0000256" key="4">
    <source>
        <dbReference type="SAM" id="MobiDB-lite"/>
    </source>
</evidence>
<dbReference type="SMART" id="SM00036">
    <property type="entry name" value="CNH"/>
    <property type="match status" value="1"/>
</dbReference>
<dbReference type="RefSeq" id="XP_066913688.1">
    <property type="nucleotide sequence ID" value="XM_067057587.1"/>
</dbReference>
<evidence type="ECO:0000313" key="7">
    <source>
        <dbReference type="EnsemblMetazoa" id="CLYHEMP013090.2"/>
    </source>
</evidence>
<comment type="similarity">
    <text evidence="2">Belongs to the GARNL3 family.</text>
</comment>
<dbReference type="PANTHER" id="PTHR15711">
    <property type="entry name" value="RAP GTPASE-ACTIVATING PROTEIN"/>
    <property type="match status" value="1"/>
</dbReference>
<dbReference type="PROSITE" id="PS50219">
    <property type="entry name" value="CNH"/>
    <property type="match status" value="1"/>
</dbReference>
<dbReference type="FunFam" id="3.40.50.11210:FF:000006">
    <property type="entry name" value="GTPase-activating Rap/Ran-GAP domain-like protein 3 isoform X1"/>
    <property type="match status" value="1"/>
</dbReference>
<dbReference type="SUPFAM" id="SSF111347">
    <property type="entry name" value="Rap/Ran-GAP"/>
    <property type="match status" value="1"/>
</dbReference>
<evidence type="ECO:0000313" key="8">
    <source>
        <dbReference type="Proteomes" id="UP000594262"/>
    </source>
</evidence>
<protein>
    <recommendedName>
        <fullName evidence="3">GTPase-activating Rap/Ran-GAP domain-like protein 3</fullName>
    </recommendedName>
</protein>
<proteinExistence type="inferred from homology"/>
<feature type="compositionally biased region" description="Polar residues" evidence="4">
    <location>
        <begin position="882"/>
        <end position="901"/>
    </location>
</feature>
<dbReference type="Proteomes" id="UP000594262">
    <property type="component" value="Unplaced"/>
</dbReference>
<dbReference type="AlphaFoldDB" id="A0A7M5WU93"/>
<sequence>MESKTAVRTQSLKRGQLHPNTPLEENPLSIEYFGNMLIRKQYYGLIERPNTSTDEENNPLARKQSRFRVEPSNGVSDDDNNQLIVRSPSLAKLENPEFQTRWYFKFFLGTVHNNYAFLDNTKEPRALSVCLTDAENHGIQQYRAILWQKSGCRRICFPSIPNKTFNPREVLSYFGMEKIEKHPREIIAPEVQKELLVLEEQEGSVNFKFGVIYAKKGQRTDDEMFGNVKGSDEFVRFLNVLGDTIDLKGWTGYRGGLDVKDNMTGVHSVYTMYEGHEVMFHVSVMLPYSKDTQQVERKRHIGNDIAVIVFVDGEPDEELSFKPSSVRTKFTHVFAVIRYSKRTQSYYLTVFTEENVPAYGPPIPLPAKFTNPQEFRSFLITKLMNGEKAAYVSPVFSNKRQRTLESLISGLQNDQWLKPEKFGLKRAVSHAVTNRENKRAFLELGQTLKVNKIMQGAAPTSVNNVGGLLALKNTPWEPHAVLSNLNRPIICGDNIGNKLLVSCDVGIYLVSEHGARLVFDRSMTACQLSVVEDYGFIMTRIRKHGRIYVLPLSLLTEDRQVPFCRRDCAQFYLKKSKGSHLFSHSRQESPYLVVAIAVGKRLSIYKWAQNGFKKHTDFVVTETPITLTIIHDAKDKLLLCVGLRHRFDIVNVQTKQVTLLKNIVTYRKPKIVSALDIFDEDNPELLLTYSHSSVFVRLRDNITEIVSFFWNNAPKDIVCAFPYILGFSENSIEIRLMVNGNLVHTHCVPHMKLITAKNDIYFTSSLFSSTPTTIRRRSNAQQIGQTFMKIGLSDLAGLNRIQEETVDDIHEIMLRRNIGVSDHHYASNRSLNKLNKLKGANQSDTGPLHVRAYSASGAFCSPVINVRHNKVDITPVHEVNTPPRQSTVDARKQTPSQPTSPESRKSPPTFKPNRTQISPEPQRVPDPDTHPDTSPTTRKSAPAVAPKPTKRIVKSHSSASMEVNRNELKNLYCKQTTVQVLRKDEEERASSLPTSPNKVIFMPKQDMFYSPSQKGARDAKKRSSLNRSNQHLEQVGARHLRNSASIRSLPEASNEQLPHGAPREERQPRVNSTTYETHFGATNSNTWDVALTKHKPLTRHKSTMV</sequence>
<evidence type="ECO:0000259" key="6">
    <source>
        <dbReference type="PROSITE" id="PS50219"/>
    </source>
</evidence>
<evidence type="ECO:0000256" key="2">
    <source>
        <dbReference type="ARBA" id="ARBA00060925"/>
    </source>
</evidence>
<dbReference type="EnsemblMetazoa" id="CLYHEMT013090.2">
    <property type="protein sequence ID" value="CLYHEMP013090.2"/>
    <property type="gene ID" value="CLYHEMG013090"/>
</dbReference>
<dbReference type="PROSITE" id="PS50085">
    <property type="entry name" value="RAPGAP"/>
    <property type="match status" value="1"/>
</dbReference>
<feature type="region of interest" description="Disordered" evidence="4">
    <location>
        <begin position="1"/>
        <end position="25"/>
    </location>
</feature>
<evidence type="ECO:0000256" key="1">
    <source>
        <dbReference type="ARBA" id="ARBA00022468"/>
    </source>
</evidence>
<accession>A0A7M5WU93</accession>
<dbReference type="PANTHER" id="PTHR15711:SF62">
    <property type="entry name" value="GTPASE-ACTIVATING RAP_RAN-GAP DOMAIN-LIKE PROTEIN 3"/>
    <property type="match status" value="1"/>
</dbReference>
<feature type="compositionally biased region" description="Polar residues" evidence="4">
    <location>
        <begin position="1042"/>
        <end position="1056"/>
    </location>
</feature>
<feature type="domain" description="Rap-GAP" evidence="5">
    <location>
        <begin position="195"/>
        <end position="411"/>
    </location>
</feature>
<feature type="region of interest" description="Disordered" evidence="4">
    <location>
        <begin position="1009"/>
        <end position="1070"/>
    </location>
</feature>
<dbReference type="Pfam" id="PF02145">
    <property type="entry name" value="Rap_GAP"/>
    <property type="match status" value="1"/>
</dbReference>
<dbReference type="InterPro" id="IPR001180">
    <property type="entry name" value="CNH_dom"/>
</dbReference>
<dbReference type="InterPro" id="IPR000331">
    <property type="entry name" value="Rap/Ran_GAP_dom"/>
</dbReference>
<dbReference type="Gene3D" id="3.40.50.11210">
    <property type="entry name" value="Rap/Ran-GAP"/>
    <property type="match status" value="1"/>
</dbReference>
<keyword evidence="1" id="KW-0343">GTPase activation</keyword>
<dbReference type="Pfam" id="PF00780">
    <property type="entry name" value="CNH"/>
    <property type="match status" value="1"/>
</dbReference>
<evidence type="ECO:0000256" key="3">
    <source>
        <dbReference type="ARBA" id="ARBA00069072"/>
    </source>
</evidence>
<dbReference type="OrthoDB" id="2499658at2759"/>
<feature type="domain" description="CNH" evidence="6">
    <location>
        <begin position="486"/>
        <end position="761"/>
    </location>
</feature>
<feature type="region of interest" description="Disordered" evidence="4">
    <location>
        <begin position="874"/>
        <end position="961"/>
    </location>
</feature>
<dbReference type="GO" id="GO:0005096">
    <property type="term" value="F:GTPase activator activity"/>
    <property type="evidence" value="ECO:0007669"/>
    <property type="project" value="UniProtKB-KW"/>
</dbReference>
<dbReference type="InterPro" id="IPR050989">
    <property type="entry name" value="Rap1_Ran_GAP"/>
</dbReference>
<organism evidence="7 8">
    <name type="scientific">Clytia hemisphaerica</name>
    <dbReference type="NCBI Taxonomy" id="252671"/>
    <lineage>
        <taxon>Eukaryota</taxon>
        <taxon>Metazoa</taxon>
        <taxon>Cnidaria</taxon>
        <taxon>Hydrozoa</taxon>
        <taxon>Hydroidolina</taxon>
        <taxon>Leptothecata</taxon>
        <taxon>Obeliida</taxon>
        <taxon>Clytiidae</taxon>
        <taxon>Clytia</taxon>
    </lineage>
</organism>
<feature type="compositionally biased region" description="Polar residues" evidence="4">
    <location>
        <begin position="1"/>
        <end position="13"/>
    </location>
</feature>
<reference evidence="7" key="1">
    <citation type="submission" date="2021-01" db="UniProtKB">
        <authorList>
            <consortium name="EnsemblMetazoa"/>
        </authorList>
    </citation>
    <scope>IDENTIFICATION</scope>
</reference>
<dbReference type="GeneID" id="136800978"/>
<keyword evidence="8" id="KW-1185">Reference proteome</keyword>
<evidence type="ECO:0000259" key="5">
    <source>
        <dbReference type="PROSITE" id="PS50085"/>
    </source>
</evidence>